<keyword evidence="2" id="KW-1185">Reference proteome</keyword>
<gene>
    <name evidence="1" type="ORF">C7I84_11785</name>
</gene>
<proteinExistence type="predicted"/>
<reference evidence="1 2" key="1">
    <citation type="submission" date="2018-03" db="EMBL/GenBank/DDBJ databases">
        <title>The draft genome of Mesorhizobium sp. 6GN-30.</title>
        <authorList>
            <person name="Liu L."/>
            <person name="Li L."/>
            <person name="Wang T."/>
            <person name="Zhang X."/>
            <person name="Liang L."/>
        </authorList>
    </citation>
    <scope>NUCLEOTIDE SEQUENCE [LARGE SCALE GENOMIC DNA]</scope>
    <source>
        <strain evidence="1 2">6GN30</strain>
    </source>
</reference>
<sequence>MFHSLARSCADLFIGGDGSVRSRQAWVEVYRALSHGAARAACEDKKGMTRFPSPIVDFAAKFAEMQHKRHEADYDPHARLLKSDVEADIGSADIVISGFLAAPVKDRRAFASWCLFRNTKRL</sequence>
<dbReference type="Proteomes" id="UP000241229">
    <property type="component" value="Unassembled WGS sequence"/>
</dbReference>
<evidence type="ECO:0000313" key="2">
    <source>
        <dbReference type="Proteomes" id="UP000241229"/>
    </source>
</evidence>
<dbReference type="AlphaFoldDB" id="A0A2P7SBT7"/>
<accession>A0A2P7SBT7</accession>
<dbReference type="OrthoDB" id="7845978at2"/>
<organism evidence="1 2">
    <name type="scientific">Kumtagia ephedrae</name>
    <dbReference type="NCBI Taxonomy" id="2116701"/>
    <lineage>
        <taxon>Bacteria</taxon>
        <taxon>Pseudomonadati</taxon>
        <taxon>Pseudomonadota</taxon>
        <taxon>Alphaproteobacteria</taxon>
        <taxon>Hyphomicrobiales</taxon>
        <taxon>Phyllobacteriaceae</taxon>
        <taxon>Kumtagia</taxon>
    </lineage>
</organism>
<protein>
    <submittedName>
        <fullName evidence="1">Uncharacterized protein</fullName>
    </submittedName>
</protein>
<evidence type="ECO:0000313" key="1">
    <source>
        <dbReference type="EMBL" id="PSJ59982.1"/>
    </source>
</evidence>
<name>A0A2P7SBT7_9HYPH</name>
<dbReference type="EMBL" id="PXYK01000010">
    <property type="protein sequence ID" value="PSJ59982.1"/>
    <property type="molecule type" value="Genomic_DNA"/>
</dbReference>
<dbReference type="RefSeq" id="WP_106772396.1">
    <property type="nucleotide sequence ID" value="NZ_PXYK01000010.1"/>
</dbReference>
<comment type="caution">
    <text evidence="1">The sequence shown here is derived from an EMBL/GenBank/DDBJ whole genome shotgun (WGS) entry which is preliminary data.</text>
</comment>